<evidence type="ECO:0000313" key="2">
    <source>
        <dbReference type="Proteomes" id="UP000262954"/>
    </source>
</evidence>
<organism evidence="1 2">
    <name type="scientific">Coprobacter fastidiosus</name>
    <dbReference type="NCBI Taxonomy" id="1099853"/>
    <lineage>
        <taxon>Bacteria</taxon>
        <taxon>Pseudomonadati</taxon>
        <taxon>Bacteroidota</taxon>
        <taxon>Bacteroidia</taxon>
        <taxon>Bacteroidales</taxon>
        <taxon>Barnesiellaceae</taxon>
        <taxon>Coprobacter</taxon>
    </lineage>
</organism>
<name>A0A354M5J5_9BACT</name>
<dbReference type="AlphaFoldDB" id="A0A354M5J5"/>
<dbReference type="Gene3D" id="2.40.128.640">
    <property type="match status" value="1"/>
</dbReference>
<evidence type="ECO:0000313" key="1">
    <source>
        <dbReference type="EMBL" id="HBJ09784.1"/>
    </source>
</evidence>
<gene>
    <name evidence="1" type="ORF">DDY73_12370</name>
</gene>
<accession>A0A354M5J5</accession>
<dbReference type="Proteomes" id="UP000262954">
    <property type="component" value="Unassembled WGS sequence"/>
</dbReference>
<dbReference type="InterPro" id="IPR007298">
    <property type="entry name" value="Cu-R_lipoprotein_NlpE"/>
</dbReference>
<dbReference type="EMBL" id="DNWC01000160">
    <property type="protein sequence ID" value="HBJ09784.1"/>
    <property type="molecule type" value="Genomic_DNA"/>
</dbReference>
<dbReference type="Pfam" id="PF04170">
    <property type="entry name" value="NlpE"/>
    <property type="match status" value="1"/>
</dbReference>
<protein>
    <submittedName>
        <fullName evidence="1">Copper homeostasis protein</fullName>
    </submittedName>
</protein>
<comment type="caution">
    <text evidence="1">The sequence shown here is derived from an EMBL/GenBank/DDBJ whole genome shotgun (WGS) entry which is preliminary data.</text>
</comment>
<proteinExistence type="predicted"/>
<sequence length="156" mass="17553">MYDMNRYVIIIFVLILGFSLDACKHTKQKSPVVQESSVSEDSVKYIYEGILPAADAAGIRYTLTISAPQNSGDGTFVLQQAYLGTGEKDTIFTTTGRRYTHRGDANDINATVWQLKSDNGNEIFNFLYENDSTLILLNEDFEKSDSELNYSLRLVK</sequence>
<reference evidence="1 2" key="1">
    <citation type="journal article" date="2018" name="Nat. Biotechnol.">
        <title>A standardized bacterial taxonomy based on genome phylogeny substantially revises the tree of life.</title>
        <authorList>
            <person name="Parks D.H."/>
            <person name="Chuvochina M."/>
            <person name="Waite D.W."/>
            <person name="Rinke C."/>
            <person name="Skarshewski A."/>
            <person name="Chaumeil P.A."/>
            <person name="Hugenholtz P."/>
        </authorList>
    </citation>
    <scope>NUCLEOTIDE SEQUENCE [LARGE SCALE GENOMIC DNA]</scope>
    <source>
        <strain evidence="1">UBA11482</strain>
    </source>
</reference>